<feature type="compositionally biased region" description="Polar residues" evidence="1">
    <location>
        <begin position="395"/>
        <end position="405"/>
    </location>
</feature>
<dbReference type="AlphaFoldDB" id="A0A550CCB0"/>
<feature type="compositionally biased region" description="Low complexity" evidence="1">
    <location>
        <begin position="89"/>
        <end position="105"/>
    </location>
</feature>
<evidence type="ECO:0000313" key="2">
    <source>
        <dbReference type="EMBL" id="TRM62437.1"/>
    </source>
</evidence>
<gene>
    <name evidence="2" type="ORF">BD626DRAFT_499225</name>
</gene>
<name>A0A550CCB0_9AGAR</name>
<organism evidence="2 3">
    <name type="scientific">Schizophyllum amplum</name>
    <dbReference type="NCBI Taxonomy" id="97359"/>
    <lineage>
        <taxon>Eukaryota</taxon>
        <taxon>Fungi</taxon>
        <taxon>Dikarya</taxon>
        <taxon>Basidiomycota</taxon>
        <taxon>Agaricomycotina</taxon>
        <taxon>Agaricomycetes</taxon>
        <taxon>Agaricomycetidae</taxon>
        <taxon>Agaricales</taxon>
        <taxon>Schizophyllaceae</taxon>
        <taxon>Schizophyllum</taxon>
    </lineage>
</organism>
<feature type="compositionally biased region" description="Polar residues" evidence="1">
    <location>
        <begin position="124"/>
        <end position="141"/>
    </location>
</feature>
<feature type="region of interest" description="Disordered" evidence="1">
    <location>
        <begin position="227"/>
        <end position="456"/>
    </location>
</feature>
<feature type="region of interest" description="Disordered" evidence="1">
    <location>
        <begin position="1"/>
        <end position="58"/>
    </location>
</feature>
<dbReference type="EMBL" id="VDMD01000013">
    <property type="protein sequence ID" value="TRM62437.1"/>
    <property type="molecule type" value="Genomic_DNA"/>
</dbReference>
<keyword evidence="3" id="KW-1185">Reference proteome</keyword>
<proteinExistence type="predicted"/>
<feature type="region of interest" description="Disordered" evidence="1">
    <location>
        <begin position="124"/>
        <end position="151"/>
    </location>
</feature>
<reference evidence="2 3" key="1">
    <citation type="journal article" date="2019" name="New Phytol.">
        <title>Comparative genomics reveals unique wood-decay strategies and fruiting body development in the Schizophyllaceae.</title>
        <authorList>
            <person name="Almasi E."/>
            <person name="Sahu N."/>
            <person name="Krizsan K."/>
            <person name="Balint B."/>
            <person name="Kovacs G.M."/>
            <person name="Kiss B."/>
            <person name="Cseklye J."/>
            <person name="Drula E."/>
            <person name="Henrissat B."/>
            <person name="Nagy I."/>
            <person name="Chovatia M."/>
            <person name="Adam C."/>
            <person name="LaButti K."/>
            <person name="Lipzen A."/>
            <person name="Riley R."/>
            <person name="Grigoriev I.V."/>
            <person name="Nagy L.G."/>
        </authorList>
    </citation>
    <scope>NUCLEOTIDE SEQUENCE [LARGE SCALE GENOMIC DNA]</scope>
    <source>
        <strain evidence="2 3">NL-1724</strain>
    </source>
</reference>
<feature type="compositionally biased region" description="Polar residues" evidence="1">
    <location>
        <begin position="259"/>
        <end position="271"/>
    </location>
</feature>
<evidence type="ECO:0000313" key="3">
    <source>
        <dbReference type="Proteomes" id="UP000320762"/>
    </source>
</evidence>
<comment type="caution">
    <text evidence="2">The sequence shown here is derived from an EMBL/GenBank/DDBJ whole genome shotgun (WGS) entry which is preliminary data.</text>
</comment>
<feature type="compositionally biased region" description="Low complexity" evidence="1">
    <location>
        <begin position="440"/>
        <end position="449"/>
    </location>
</feature>
<protein>
    <submittedName>
        <fullName evidence="2">Uncharacterized protein</fullName>
    </submittedName>
</protein>
<evidence type="ECO:0000256" key="1">
    <source>
        <dbReference type="SAM" id="MobiDB-lite"/>
    </source>
</evidence>
<feature type="region of interest" description="Disordered" evidence="1">
    <location>
        <begin position="84"/>
        <end position="106"/>
    </location>
</feature>
<feature type="compositionally biased region" description="Basic and acidic residues" evidence="1">
    <location>
        <begin position="334"/>
        <end position="347"/>
    </location>
</feature>
<feature type="compositionally biased region" description="Polar residues" evidence="1">
    <location>
        <begin position="310"/>
        <end position="323"/>
    </location>
</feature>
<sequence length="473" mass="51127">MSRHKKQSATIPADQQRRSAMAPPTGARPPAQGAMAPPVMPAQKTRRQEVGEDTGQPTFGEPIGLMNELAWMSSQAPVMHNLLGKRAKASTSSSTSRSTPNAPAPTQFPAVTVAYATTSSGALTSNFKATSNSTPKASTSHTRAHPQATPTPLDTLARTLHSHIDTAVRSVDERIIRHILKGGGHITTMKARATELGYRVDREGRLIGTPRAKGDQRREQLPFEAMEVDAPQAPAAKKVLPVPREDPPPYATGLPTPAPSRSSSMLSTISKATPAHAPPRTTEPQAKRRRIDSDENTRITTPDAVPPPSQAQVPHSLSQTSGRKQLGMRPARRAVSEKPDPLTDRAHPRPFRPPLRASQNANGVQQTTHPPPKQETMRAKQGRSPVKQGRPPTKQARSQVKQSSKARAMEEDVVLDSEDEDEPMLMTRPPARREEERHSSPAPADADSSFDWDGAGLGMDAAFLQALDAQKLP</sequence>
<feature type="compositionally biased region" description="Polar residues" evidence="1">
    <location>
        <begin position="357"/>
        <end position="368"/>
    </location>
</feature>
<accession>A0A550CCB0</accession>
<dbReference type="OrthoDB" id="3096342at2759"/>
<dbReference type="Proteomes" id="UP000320762">
    <property type="component" value="Unassembled WGS sequence"/>
</dbReference>
<feature type="compositionally biased region" description="Acidic residues" evidence="1">
    <location>
        <begin position="411"/>
        <end position="423"/>
    </location>
</feature>